<evidence type="ECO:0000313" key="2">
    <source>
        <dbReference type="EMBL" id="KAK0510858.1"/>
    </source>
</evidence>
<feature type="compositionally biased region" description="Low complexity" evidence="1">
    <location>
        <begin position="227"/>
        <end position="246"/>
    </location>
</feature>
<reference evidence="2" key="1">
    <citation type="submission" date="2023-03" db="EMBL/GenBank/DDBJ databases">
        <title>Complete genome of Cladonia borealis.</title>
        <authorList>
            <person name="Park H."/>
        </authorList>
    </citation>
    <scope>NUCLEOTIDE SEQUENCE</scope>
    <source>
        <strain evidence="2">ANT050790</strain>
    </source>
</reference>
<protein>
    <submittedName>
        <fullName evidence="2">Uncharacterized protein</fullName>
    </submittedName>
</protein>
<feature type="compositionally biased region" description="Basic and acidic residues" evidence="1">
    <location>
        <begin position="96"/>
        <end position="113"/>
    </location>
</feature>
<evidence type="ECO:0000313" key="3">
    <source>
        <dbReference type="Proteomes" id="UP001166286"/>
    </source>
</evidence>
<feature type="compositionally biased region" description="Polar residues" evidence="1">
    <location>
        <begin position="250"/>
        <end position="266"/>
    </location>
</feature>
<organism evidence="2 3">
    <name type="scientific">Cladonia borealis</name>
    <dbReference type="NCBI Taxonomy" id="184061"/>
    <lineage>
        <taxon>Eukaryota</taxon>
        <taxon>Fungi</taxon>
        <taxon>Dikarya</taxon>
        <taxon>Ascomycota</taxon>
        <taxon>Pezizomycotina</taxon>
        <taxon>Lecanoromycetes</taxon>
        <taxon>OSLEUM clade</taxon>
        <taxon>Lecanoromycetidae</taxon>
        <taxon>Lecanorales</taxon>
        <taxon>Lecanorineae</taxon>
        <taxon>Cladoniaceae</taxon>
        <taxon>Cladonia</taxon>
    </lineage>
</organism>
<dbReference type="Proteomes" id="UP001166286">
    <property type="component" value="Unassembled WGS sequence"/>
</dbReference>
<comment type="caution">
    <text evidence="2">The sequence shown here is derived from an EMBL/GenBank/DDBJ whole genome shotgun (WGS) entry which is preliminary data.</text>
</comment>
<sequence>MNAHNGSSKRQRTFTSLRHSAFNHIRNHFPANTHSLEHSLEEWLQSADLTKPGDPSNPIPSPDPRNIQSHKVVPSRKRRPFQPVEPNRTSLRPKRKMADKGDDKNPENPEKPSKRVTRSQQHALAIGGQLDSTQAQGQNKQPAVKMPQRGGKKPQQQLNERVDTQKKAQNRAKDVSTGLGLDNNTTAPPSRRLLDDNEQAEGERSFGQAQEMTHIPILLPTRGQMNRGGHSSSPRGGSPSRKSAGRITQDKSISMDNTTTGSSSPSKKAVDKRTYMKYLDPPTKYVTPSQWKVDDAT</sequence>
<feature type="compositionally biased region" description="Polar residues" evidence="1">
    <location>
        <begin position="130"/>
        <end position="141"/>
    </location>
</feature>
<feature type="region of interest" description="Disordered" evidence="1">
    <location>
        <begin position="46"/>
        <end position="297"/>
    </location>
</feature>
<feature type="compositionally biased region" description="Basic and acidic residues" evidence="1">
    <location>
        <begin position="160"/>
        <end position="174"/>
    </location>
</feature>
<accession>A0AA39QX68</accession>
<gene>
    <name evidence="2" type="ORF">JMJ35_006410</name>
</gene>
<evidence type="ECO:0000256" key="1">
    <source>
        <dbReference type="SAM" id="MobiDB-lite"/>
    </source>
</evidence>
<keyword evidence="3" id="KW-1185">Reference proteome</keyword>
<proteinExistence type="predicted"/>
<dbReference type="EMBL" id="JAFEKC020000014">
    <property type="protein sequence ID" value="KAK0510858.1"/>
    <property type="molecule type" value="Genomic_DNA"/>
</dbReference>
<name>A0AA39QX68_9LECA</name>
<dbReference type="AlphaFoldDB" id="A0AA39QX68"/>